<feature type="domain" description="Death" evidence="1">
    <location>
        <begin position="62"/>
        <end position="145"/>
    </location>
</feature>
<evidence type="ECO:0008006" key="5">
    <source>
        <dbReference type="Google" id="ProtNLM"/>
    </source>
</evidence>
<dbReference type="PANTHER" id="PTHR15077">
    <property type="entry name" value="FAS-ASSOCIATING DEATH DOMAIN-CONTAINING PROTEIN FADD"/>
    <property type="match status" value="1"/>
</dbReference>
<evidence type="ECO:0000313" key="4">
    <source>
        <dbReference type="Proteomes" id="UP001460270"/>
    </source>
</evidence>
<dbReference type="InterPro" id="IPR001875">
    <property type="entry name" value="DED_dom"/>
</dbReference>
<gene>
    <name evidence="3" type="ORF">WMY93_013021</name>
</gene>
<keyword evidence="4" id="KW-1185">Reference proteome</keyword>
<dbReference type="EMBL" id="JBBPFD010000009">
    <property type="protein sequence ID" value="KAK7912810.1"/>
    <property type="molecule type" value="Genomic_DNA"/>
</dbReference>
<dbReference type="GO" id="GO:0045089">
    <property type="term" value="P:positive regulation of innate immune response"/>
    <property type="evidence" value="ECO:0007669"/>
    <property type="project" value="TreeGrafter"/>
</dbReference>
<proteinExistence type="predicted"/>
<dbReference type="GO" id="GO:0097191">
    <property type="term" value="P:extrinsic apoptotic signaling pathway"/>
    <property type="evidence" value="ECO:0007669"/>
    <property type="project" value="TreeGrafter"/>
</dbReference>
<organism evidence="3 4">
    <name type="scientific">Mugilogobius chulae</name>
    <name type="common">yellowstripe goby</name>
    <dbReference type="NCBI Taxonomy" id="88201"/>
    <lineage>
        <taxon>Eukaryota</taxon>
        <taxon>Metazoa</taxon>
        <taxon>Chordata</taxon>
        <taxon>Craniata</taxon>
        <taxon>Vertebrata</taxon>
        <taxon>Euteleostomi</taxon>
        <taxon>Actinopterygii</taxon>
        <taxon>Neopterygii</taxon>
        <taxon>Teleostei</taxon>
        <taxon>Neoteleostei</taxon>
        <taxon>Acanthomorphata</taxon>
        <taxon>Gobiaria</taxon>
        <taxon>Gobiiformes</taxon>
        <taxon>Gobioidei</taxon>
        <taxon>Gobiidae</taxon>
        <taxon>Gobionellinae</taxon>
        <taxon>Mugilogobius</taxon>
    </lineage>
</organism>
<dbReference type="AlphaFoldDB" id="A0AAW0P824"/>
<comment type="caution">
    <text evidence="3">The sequence shown here is derived from an EMBL/GenBank/DDBJ whole genome shotgun (WGS) entry which is preliminary data.</text>
</comment>
<dbReference type="PROSITE" id="PS50168">
    <property type="entry name" value="DED"/>
    <property type="match status" value="1"/>
</dbReference>
<protein>
    <recommendedName>
        <fullName evidence="5">Death domain-containing protein</fullName>
    </recommendedName>
</protein>
<dbReference type="InterPro" id="IPR011029">
    <property type="entry name" value="DEATH-like_dom_sf"/>
</dbReference>
<dbReference type="SMART" id="SM00005">
    <property type="entry name" value="DEATH"/>
    <property type="match status" value="1"/>
</dbReference>
<reference evidence="4" key="1">
    <citation type="submission" date="2024-04" db="EMBL/GenBank/DDBJ databases">
        <title>Salinicola lusitanus LLJ914,a marine bacterium isolated from the Okinawa Trough.</title>
        <authorList>
            <person name="Li J."/>
        </authorList>
    </citation>
    <scope>NUCLEOTIDE SEQUENCE [LARGE SCALE GENOMIC DNA]</scope>
</reference>
<evidence type="ECO:0000259" key="1">
    <source>
        <dbReference type="PROSITE" id="PS50017"/>
    </source>
</evidence>
<dbReference type="GO" id="GO:0031265">
    <property type="term" value="C:CD95 death-inducing signaling complex"/>
    <property type="evidence" value="ECO:0007669"/>
    <property type="project" value="TreeGrafter"/>
</dbReference>
<dbReference type="InterPro" id="IPR016729">
    <property type="entry name" value="FADD"/>
</dbReference>
<dbReference type="InterPro" id="IPR000488">
    <property type="entry name" value="Death_dom"/>
</dbReference>
<dbReference type="GO" id="GO:0042981">
    <property type="term" value="P:regulation of apoptotic process"/>
    <property type="evidence" value="ECO:0007669"/>
    <property type="project" value="InterPro"/>
</dbReference>
<dbReference type="SUPFAM" id="SSF47986">
    <property type="entry name" value="DEATH domain"/>
    <property type="match status" value="2"/>
</dbReference>
<evidence type="ECO:0000313" key="3">
    <source>
        <dbReference type="EMBL" id="KAK7912810.1"/>
    </source>
</evidence>
<dbReference type="GO" id="GO:0089720">
    <property type="term" value="F:caspase binding"/>
    <property type="evidence" value="ECO:0007669"/>
    <property type="project" value="TreeGrafter"/>
</dbReference>
<name>A0AAW0P824_9GOBI</name>
<dbReference type="Proteomes" id="UP001460270">
    <property type="component" value="Unassembled WGS sequence"/>
</dbReference>
<dbReference type="Gene3D" id="1.10.533.10">
    <property type="entry name" value="Death Domain, Fas"/>
    <property type="match status" value="2"/>
</dbReference>
<evidence type="ECO:0000259" key="2">
    <source>
        <dbReference type="PROSITE" id="PS50168"/>
    </source>
</evidence>
<dbReference type="Pfam" id="PF00531">
    <property type="entry name" value="Death"/>
    <property type="match status" value="1"/>
</dbReference>
<accession>A0AAW0P824</accession>
<dbReference type="PROSITE" id="PS50017">
    <property type="entry name" value="DEATH_DOMAIN"/>
    <property type="match status" value="1"/>
</dbReference>
<dbReference type="GO" id="GO:0005123">
    <property type="term" value="F:death receptor binding"/>
    <property type="evidence" value="ECO:0007669"/>
    <property type="project" value="TreeGrafter"/>
</dbReference>
<feature type="domain" description="DED" evidence="2">
    <location>
        <begin position="1"/>
        <end position="44"/>
    </location>
</feature>
<sequence>MCDTGLKVFQLLQERNKLGPDNTEYLCRLLTAINRQDLSDKVSGGAWPGERTGRPPATRDELDAATDVLSNNLGRNWRKLGRKLGLTEVQLDSISGKHTDLEETAVELVKVWRRCKAEQASVPALIKALRDLELNQTADQIEDQLSSQTGL</sequence>
<dbReference type="PANTHER" id="PTHR15077:SF10">
    <property type="entry name" value="FAS-ASSOCIATED DEATH DOMAIN PROTEIN"/>
    <property type="match status" value="1"/>
</dbReference>